<dbReference type="OrthoDB" id="426718at2759"/>
<evidence type="ECO:0000256" key="2">
    <source>
        <dbReference type="SAM" id="Phobius"/>
    </source>
</evidence>
<feature type="region of interest" description="Disordered" evidence="1">
    <location>
        <begin position="40"/>
        <end position="60"/>
    </location>
</feature>
<reference evidence="3" key="1">
    <citation type="journal article" date="2020" name="Stud. Mycol.">
        <title>101 Dothideomycetes genomes: a test case for predicting lifestyles and emergence of pathogens.</title>
        <authorList>
            <person name="Haridas S."/>
            <person name="Albert R."/>
            <person name="Binder M."/>
            <person name="Bloem J."/>
            <person name="Labutti K."/>
            <person name="Salamov A."/>
            <person name="Andreopoulos B."/>
            <person name="Baker S."/>
            <person name="Barry K."/>
            <person name="Bills G."/>
            <person name="Bluhm B."/>
            <person name="Cannon C."/>
            <person name="Castanera R."/>
            <person name="Culley D."/>
            <person name="Daum C."/>
            <person name="Ezra D."/>
            <person name="Gonzalez J."/>
            <person name="Henrissat B."/>
            <person name="Kuo A."/>
            <person name="Liang C."/>
            <person name="Lipzen A."/>
            <person name="Lutzoni F."/>
            <person name="Magnuson J."/>
            <person name="Mondo S."/>
            <person name="Nolan M."/>
            <person name="Ohm R."/>
            <person name="Pangilinan J."/>
            <person name="Park H.-J."/>
            <person name="Ramirez L."/>
            <person name="Alfaro M."/>
            <person name="Sun H."/>
            <person name="Tritt A."/>
            <person name="Yoshinaga Y."/>
            <person name="Zwiers L.-H."/>
            <person name="Turgeon B."/>
            <person name="Goodwin S."/>
            <person name="Spatafora J."/>
            <person name="Crous P."/>
            <person name="Grigoriev I."/>
        </authorList>
    </citation>
    <scope>NUCLEOTIDE SEQUENCE</scope>
    <source>
        <strain evidence="3">CBS 122681</strain>
    </source>
</reference>
<dbReference type="Proteomes" id="UP000799324">
    <property type="component" value="Unassembled WGS sequence"/>
</dbReference>
<dbReference type="InterPro" id="IPR021838">
    <property type="entry name" value="DUF3431"/>
</dbReference>
<keyword evidence="2" id="KW-0472">Membrane</keyword>
<keyword evidence="2" id="KW-0812">Transmembrane</keyword>
<evidence type="ECO:0000256" key="1">
    <source>
        <dbReference type="SAM" id="MobiDB-lite"/>
    </source>
</evidence>
<organism evidence="3 4">
    <name type="scientific">Lophiostoma macrostomum CBS 122681</name>
    <dbReference type="NCBI Taxonomy" id="1314788"/>
    <lineage>
        <taxon>Eukaryota</taxon>
        <taxon>Fungi</taxon>
        <taxon>Dikarya</taxon>
        <taxon>Ascomycota</taxon>
        <taxon>Pezizomycotina</taxon>
        <taxon>Dothideomycetes</taxon>
        <taxon>Pleosporomycetidae</taxon>
        <taxon>Pleosporales</taxon>
        <taxon>Lophiostomataceae</taxon>
        <taxon>Lophiostoma</taxon>
    </lineage>
</organism>
<feature type="transmembrane region" description="Helical" evidence="2">
    <location>
        <begin position="7"/>
        <end position="25"/>
    </location>
</feature>
<proteinExistence type="predicted"/>
<dbReference type="AlphaFoldDB" id="A0A6A6TDT7"/>
<keyword evidence="2" id="KW-1133">Transmembrane helix</keyword>
<dbReference type="Pfam" id="PF11913">
    <property type="entry name" value="DUF3431"/>
    <property type="match status" value="1"/>
</dbReference>
<gene>
    <name evidence="3" type="ORF">K491DRAFT_595684</name>
</gene>
<evidence type="ECO:0000313" key="3">
    <source>
        <dbReference type="EMBL" id="KAF2657053.1"/>
    </source>
</evidence>
<keyword evidence="4" id="KW-1185">Reference proteome</keyword>
<name>A0A6A6TDT7_9PLEO</name>
<protein>
    <submittedName>
        <fullName evidence="3">Uncharacterized protein</fullName>
    </submittedName>
</protein>
<dbReference type="PANTHER" id="PTHR37490:SF3">
    <property type="entry name" value="DUF3431 DOMAIN CONTAINING PROTEIN"/>
    <property type="match status" value="1"/>
</dbReference>
<dbReference type="PANTHER" id="PTHR37490">
    <property type="entry name" value="EXPRESSED PROTEIN"/>
    <property type="match status" value="1"/>
</dbReference>
<sequence>MAVSRRYQRIALSLVFLYILFYASYHFRSRLLSDFGPNGSKTKGDHAASDESSKSKGENLEEKELVVASLKGDDTRWLDDFFADWKTNVYVVNDQSAPLTVPINKGREAMPFLSYIIDRYDTLPDVSIFIHSLRYQWHNEDPMYDGVPVLKRLRLEHVKKRGYVALRCSWTMGCPAELHPTRPSFGKDDRSQNEAAWSGVFQHVFPGREIPDNVGAHCSSQFAVSRDRIHAEPKSHYEKIRKWLLETDLPDQISGRVIEYMWHIIFGMPPVDCQDAGECFCQTFGLCNLTCSKSGCEKRYKLPQFASIPQGWPEVGPGKDGWPAKGWAD</sequence>
<feature type="compositionally biased region" description="Basic and acidic residues" evidence="1">
    <location>
        <begin position="42"/>
        <end position="60"/>
    </location>
</feature>
<accession>A0A6A6TDT7</accession>
<evidence type="ECO:0000313" key="4">
    <source>
        <dbReference type="Proteomes" id="UP000799324"/>
    </source>
</evidence>
<dbReference type="EMBL" id="MU004329">
    <property type="protein sequence ID" value="KAF2657053.1"/>
    <property type="molecule type" value="Genomic_DNA"/>
</dbReference>